<dbReference type="EMBL" id="CM042020">
    <property type="protein sequence ID" value="KAI3822362.1"/>
    <property type="molecule type" value="Genomic_DNA"/>
</dbReference>
<reference evidence="1 2" key="2">
    <citation type="journal article" date="2022" name="Mol. Ecol. Resour.">
        <title>The genomes of chicory, endive, great burdock and yacon provide insights into Asteraceae paleo-polyploidization history and plant inulin production.</title>
        <authorList>
            <person name="Fan W."/>
            <person name="Wang S."/>
            <person name="Wang H."/>
            <person name="Wang A."/>
            <person name="Jiang F."/>
            <person name="Liu H."/>
            <person name="Zhao H."/>
            <person name="Xu D."/>
            <person name="Zhang Y."/>
        </authorList>
    </citation>
    <scope>NUCLEOTIDE SEQUENCE [LARGE SCALE GENOMIC DNA]</scope>
    <source>
        <strain evidence="2">cv. Yunnan</strain>
        <tissue evidence="1">Leaves</tissue>
    </source>
</reference>
<evidence type="ECO:0000313" key="1">
    <source>
        <dbReference type="EMBL" id="KAI3822362.1"/>
    </source>
</evidence>
<evidence type="ECO:0000313" key="2">
    <source>
        <dbReference type="Proteomes" id="UP001056120"/>
    </source>
</evidence>
<reference evidence="2" key="1">
    <citation type="journal article" date="2022" name="Mol. Ecol. Resour.">
        <title>The genomes of chicory, endive, great burdock and yacon provide insights into Asteraceae palaeo-polyploidization history and plant inulin production.</title>
        <authorList>
            <person name="Fan W."/>
            <person name="Wang S."/>
            <person name="Wang H."/>
            <person name="Wang A."/>
            <person name="Jiang F."/>
            <person name="Liu H."/>
            <person name="Zhao H."/>
            <person name="Xu D."/>
            <person name="Zhang Y."/>
        </authorList>
    </citation>
    <scope>NUCLEOTIDE SEQUENCE [LARGE SCALE GENOMIC DNA]</scope>
    <source>
        <strain evidence="2">cv. Yunnan</strain>
    </source>
</reference>
<comment type="caution">
    <text evidence="1">The sequence shown here is derived from an EMBL/GenBank/DDBJ whole genome shotgun (WGS) entry which is preliminary data.</text>
</comment>
<keyword evidence="2" id="KW-1185">Reference proteome</keyword>
<accession>A0ACB9JQW9</accession>
<organism evidence="1 2">
    <name type="scientific">Smallanthus sonchifolius</name>
    <dbReference type="NCBI Taxonomy" id="185202"/>
    <lineage>
        <taxon>Eukaryota</taxon>
        <taxon>Viridiplantae</taxon>
        <taxon>Streptophyta</taxon>
        <taxon>Embryophyta</taxon>
        <taxon>Tracheophyta</taxon>
        <taxon>Spermatophyta</taxon>
        <taxon>Magnoliopsida</taxon>
        <taxon>eudicotyledons</taxon>
        <taxon>Gunneridae</taxon>
        <taxon>Pentapetalae</taxon>
        <taxon>asterids</taxon>
        <taxon>campanulids</taxon>
        <taxon>Asterales</taxon>
        <taxon>Asteraceae</taxon>
        <taxon>Asteroideae</taxon>
        <taxon>Heliantheae alliance</taxon>
        <taxon>Millerieae</taxon>
        <taxon>Smallanthus</taxon>
    </lineage>
</organism>
<gene>
    <name evidence="1" type="ORF">L1987_09951</name>
</gene>
<sequence>MMRKSVVLLLSGFGSASPYLRSIKDMPGLQALISGRYVLMNNSLIGLPRFPVLPDVPLRTVRQPQEPGKGWPGHREPERKLPATGSQSRWSGKGATRPHGKAVRITIDIITEVVDVNA</sequence>
<dbReference type="Proteomes" id="UP001056120">
    <property type="component" value="Linkage Group LG03"/>
</dbReference>
<proteinExistence type="predicted"/>
<protein>
    <submittedName>
        <fullName evidence="1">Uncharacterized protein</fullName>
    </submittedName>
</protein>
<name>A0ACB9JQW9_9ASTR</name>